<sequence length="232" mass="25882">MTFLFLLGLSELVYAQQTYFNVPSSDIVGQHEVAVQQQINFADLYRSATTINYGLGREWEVGANLYNLSYQPDERRFVRNDSSQQKAFGPLLLLNTQKAFDLNEHLEVAIGAQGGLNLTPTTRPKLVGYLYIHVAGSLHDEHYNWSLGGYTANPRYLGEGPKTGFQAGFDAGIFYQKFHLLGDWISGTHDLGQLVLGAEVYLGKHLPLAIGWQRSNRDGAQAVVVQLTYNPE</sequence>
<dbReference type="AlphaFoldDB" id="A0A6M5YEP0"/>
<organism evidence="1 2">
    <name type="scientific">Spirosoma taeanense</name>
    <dbReference type="NCBI Taxonomy" id="2735870"/>
    <lineage>
        <taxon>Bacteria</taxon>
        <taxon>Pseudomonadati</taxon>
        <taxon>Bacteroidota</taxon>
        <taxon>Cytophagia</taxon>
        <taxon>Cytophagales</taxon>
        <taxon>Cytophagaceae</taxon>
        <taxon>Spirosoma</taxon>
    </lineage>
</organism>
<evidence type="ECO:0000313" key="2">
    <source>
        <dbReference type="Proteomes" id="UP000502756"/>
    </source>
</evidence>
<accession>A0A6M5YEP0</accession>
<keyword evidence="2" id="KW-1185">Reference proteome</keyword>
<evidence type="ECO:0000313" key="1">
    <source>
        <dbReference type="EMBL" id="QJW92438.1"/>
    </source>
</evidence>
<dbReference type="Proteomes" id="UP000502756">
    <property type="component" value="Chromosome"/>
</dbReference>
<dbReference type="EMBL" id="CP053435">
    <property type="protein sequence ID" value="QJW92438.1"/>
    <property type="molecule type" value="Genomic_DNA"/>
</dbReference>
<gene>
    <name evidence="1" type="ORF">HNV11_20815</name>
</gene>
<dbReference type="KEGG" id="stae:HNV11_20815"/>
<proteinExistence type="predicted"/>
<protein>
    <submittedName>
        <fullName evidence="1">Uncharacterized protein</fullName>
    </submittedName>
</protein>
<name>A0A6M5YEP0_9BACT</name>
<reference evidence="1 2" key="1">
    <citation type="submission" date="2020-05" db="EMBL/GenBank/DDBJ databases">
        <title>Genome sequencing of Spirosoma sp. TS118.</title>
        <authorList>
            <person name="Lee J.-H."/>
            <person name="Jeong S."/>
            <person name="Zhao L."/>
            <person name="Jung J.-H."/>
            <person name="Kim M.-K."/>
            <person name="Lim S."/>
        </authorList>
    </citation>
    <scope>NUCLEOTIDE SEQUENCE [LARGE SCALE GENOMIC DNA]</scope>
    <source>
        <strain evidence="1 2">TS118</strain>
    </source>
</reference>